<comment type="similarity">
    <text evidence="7">Belongs to the metallo-dependent hydrolases superfamily. HutI family.</text>
</comment>
<evidence type="ECO:0000313" key="10">
    <source>
        <dbReference type="Proteomes" id="UP000184603"/>
    </source>
</evidence>
<feature type="binding site" evidence="7">
    <location>
        <position position="254"/>
    </location>
    <ligand>
        <name>4-imidazolone-5-propanoate</name>
        <dbReference type="ChEBI" id="CHEBI:77893"/>
    </ligand>
</feature>
<dbReference type="PANTHER" id="PTHR42752:SF1">
    <property type="entry name" value="IMIDAZOLONEPROPIONASE-RELATED"/>
    <property type="match status" value="1"/>
</dbReference>
<feature type="binding site" evidence="7">
    <location>
        <position position="327"/>
    </location>
    <ligand>
        <name>N-formimidoyl-L-glutamate</name>
        <dbReference type="ChEBI" id="CHEBI:58928"/>
    </ligand>
</feature>
<dbReference type="PANTHER" id="PTHR42752">
    <property type="entry name" value="IMIDAZOLONEPROPIONASE"/>
    <property type="match status" value="1"/>
</dbReference>
<dbReference type="AlphaFoldDB" id="A0A1M7Y487"/>
<accession>A0A1M7Y487</accession>
<evidence type="ECO:0000313" key="9">
    <source>
        <dbReference type="EMBL" id="SHO47032.1"/>
    </source>
</evidence>
<keyword evidence="7" id="KW-0963">Cytoplasm</keyword>
<dbReference type="GO" id="GO:0008270">
    <property type="term" value="F:zinc ion binding"/>
    <property type="evidence" value="ECO:0007669"/>
    <property type="project" value="UniProtKB-UniRule"/>
</dbReference>
<keyword evidence="4 7" id="KW-0369">Histidine metabolism</keyword>
<name>A0A1M7Y487_9BACT</name>
<dbReference type="STRING" id="1121416.SAMN02745220_01738"/>
<feature type="binding site" evidence="7">
    <location>
        <position position="330"/>
    </location>
    <ligand>
        <name>4-imidazolone-5-propanoate</name>
        <dbReference type="ChEBI" id="CHEBI:77893"/>
    </ligand>
</feature>
<sequence length="414" mass="43860">MYYTLFRNANIFSPIDRGMPAAGKHQAELAQYPGGALLVHEGMVVAVGDEAKVVAQVPAAATVQVREVDGRCLIPGFVDPHTHMCFAARREAEFVERLKGTPYLEILAKGGGILSSVKAVAAASEKALYEVTSTHAASALRFGTTTLEIKSGYGLDTENELKMLAAIGRVAKESVQDIVATFLGAHAIPPEYGDDPDGFIEMLVQEMLPAVCEQGISNYCDIFCEKGVFSIEQGRRLLSAAKALGMKVKLHADEVNDLGGAGLAAELNACSADHLLAAGDDNLRAMAKAGVVATLLPATAYSLRKPYARARFMIENNLPVALATDCNPGSSYTESMPFVIGLAILNMQMTPEEALVGATLNPAYAIGMEKKVGSLDVGKQADFLVLDGESPAILAYHAGVSPVVEVYKKGEQVV</sequence>
<feature type="binding site" evidence="7">
    <location>
        <position position="325"/>
    </location>
    <ligand>
        <name>Zn(2+)</name>
        <dbReference type="ChEBI" id="CHEBI:29105"/>
    </ligand>
</feature>
<comment type="function">
    <text evidence="7">Catalyzes the hydrolytic cleavage of the carbon-nitrogen bond in imidazolone-5-propanoate to yield N-formimidoyl-L-glutamate. It is the third step in the universal histidine degradation pathway.</text>
</comment>
<dbReference type="FunFam" id="3.20.20.140:FF:000007">
    <property type="entry name" value="Imidazolonepropionase"/>
    <property type="match status" value="1"/>
</dbReference>
<dbReference type="GO" id="GO:0019557">
    <property type="term" value="P:L-histidine catabolic process to glutamate and formate"/>
    <property type="evidence" value="ECO:0007669"/>
    <property type="project" value="UniProtKB-UniPathway"/>
</dbReference>
<dbReference type="InterPro" id="IPR006680">
    <property type="entry name" value="Amidohydro-rel"/>
</dbReference>
<evidence type="ECO:0000256" key="1">
    <source>
        <dbReference type="ARBA" id="ARBA00012864"/>
    </source>
</evidence>
<comment type="cofactor">
    <cofactor evidence="7">
        <name>Zn(2+)</name>
        <dbReference type="ChEBI" id="CHEBI:29105"/>
    </cofactor>
    <cofactor evidence="7">
        <name>Fe(3+)</name>
        <dbReference type="ChEBI" id="CHEBI:29034"/>
    </cofactor>
    <text evidence="7">Binds 1 zinc or iron ion per subunit.</text>
</comment>
<keyword evidence="10" id="KW-1185">Reference proteome</keyword>
<comment type="catalytic activity">
    <reaction evidence="7">
        <text>4-imidazolone-5-propanoate + H2O = N-formimidoyl-L-glutamate</text>
        <dbReference type="Rhea" id="RHEA:23660"/>
        <dbReference type="ChEBI" id="CHEBI:15377"/>
        <dbReference type="ChEBI" id="CHEBI:58928"/>
        <dbReference type="ChEBI" id="CHEBI:77893"/>
        <dbReference type="EC" id="3.5.2.7"/>
    </reaction>
</comment>
<dbReference type="HAMAP" id="MF_00372">
    <property type="entry name" value="HutI"/>
    <property type="match status" value="1"/>
</dbReference>
<evidence type="ECO:0000256" key="3">
    <source>
        <dbReference type="ARBA" id="ARBA00022801"/>
    </source>
</evidence>
<feature type="binding site" evidence="7">
    <location>
        <position position="251"/>
    </location>
    <ligand>
        <name>Fe(3+)</name>
        <dbReference type="ChEBI" id="CHEBI:29034"/>
    </ligand>
</feature>
<feature type="binding site" evidence="7">
    <location>
        <position position="251"/>
    </location>
    <ligand>
        <name>Zn(2+)</name>
        <dbReference type="ChEBI" id="CHEBI:29105"/>
    </ligand>
</feature>
<keyword evidence="2 7" id="KW-0479">Metal-binding</keyword>
<keyword evidence="6 7" id="KW-0408">Iron</keyword>
<dbReference type="GO" id="GO:0019556">
    <property type="term" value="P:L-histidine catabolic process to glutamate and formamide"/>
    <property type="evidence" value="ECO:0007669"/>
    <property type="project" value="UniProtKB-UniRule"/>
</dbReference>
<feature type="binding site" evidence="7">
    <location>
        <position position="81"/>
    </location>
    <ligand>
        <name>Fe(3+)</name>
        <dbReference type="ChEBI" id="CHEBI:29034"/>
    </ligand>
</feature>
<comment type="pathway">
    <text evidence="7">Amino-acid degradation; L-histidine degradation into L-glutamate; N-formimidoyl-L-glutamate from L-histidine: step 3/3.</text>
</comment>
<feature type="binding site" evidence="7">
    <location>
        <position position="83"/>
    </location>
    <ligand>
        <name>Fe(3+)</name>
        <dbReference type="ChEBI" id="CHEBI:29034"/>
    </ligand>
</feature>
<evidence type="ECO:0000256" key="2">
    <source>
        <dbReference type="ARBA" id="ARBA00022723"/>
    </source>
</evidence>
<comment type="subcellular location">
    <subcellularLocation>
        <location evidence="7">Cytoplasm</location>
    </subcellularLocation>
</comment>
<feature type="binding site" evidence="7">
    <location>
        <position position="81"/>
    </location>
    <ligand>
        <name>Zn(2+)</name>
        <dbReference type="ChEBI" id="CHEBI:29105"/>
    </ligand>
</feature>
<dbReference type="SUPFAM" id="SSF51338">
    <property type="entry name" value="Composite domain of metallo-dependent hydrolases"/>
    <property type="match status" value="1"/>
</dbReference>
<protein>
    <recommendedName>
        <fullName evidence="1 7">Imidazolonepropionase</fullName>
        <ecNumber evidence="1 7">3.5.2.7</ecNumber>
    </recommendedName>
    <alternativeName>
        <fullName evidence="7">Imidazolone-5-propionate hydrolase</fullName>
    </alternativeName>
</protein>
<feature type="binding site" evidence="7">
    <location>
        <position position="90"/>
    </location>
    <ligand>
        <name>4-imidazolone-5-propanoate</name>
        <dbReference type="ChEBI" id="CHEBI:77893"/>
    </ligand>
</feature>
<feature type="binding site" evidence="7">
    <location>
        <position position="325"/>
    </location>
    <ligand>
        <name>Fe(3+)</name>
        <dbReference type="ChEBI" id="CHEBI:29034"/>
    </ligand>
</feature>
<dbReference type="InterPro" id="IPR011059">
    <property type="entry name" value="Metal-dep_hydrolase_composite"/>
</dbReference>
<feature type="binding site" evidence="7">
    <location>
        <position position="186"/>
    </location>
    <ligand>
        <name>4-imidazolone-5-propanoate</name>
        <dbReference type="ChEBI" id="CHEBI:77893"/>
    </ligand>
</feature>
<dbReference type="CDD" id="cd01296">
    <property type="entry name" value="Imidazolone-5PH"/>
    <property type="match status" value="1"/>
</dbReference>
<evidence type="ECO:0000256" key="5">
    <source>
        <dbReference type="ARBA" id="ARBA00022833"/>
    </source>
</evidence>
<evidence type="ECO:0000256" key="7">
    <source>
        <dbReference type="HAMAP-Rule" id="MF_00372"/>
    </source>
</evidence>
<evidence type="ECO:0000256" key="6">
    <source>
        <dbReference type="ARBA" id="ARBA00023004"/>
    </source>
</evidence>
<gene>
    <name evidence="7" type="primary">hutI</name>
    <name evidence="9" type="ORF">SAMN02745220_01738</name>
</gene>
<feature type="binding site" evidence="7">
    <location>
        <position position="83"/>
    </location>
    <ligand>
        <name>Zn(2+)</name>
        <dbReference type="ChEBI" id="CHEBI:29105"/>
    </ligand>
</feature>
<keyword evidence="3 7" id="KW-0378">Hydrolase</keyword>
<proteinExistence type="inferred from homology"/>
<dbReference type="Gene3D" id="2.30.40.10">
    <property type="entry name" value="Urease, subunit C, domain 1"/>
    <property type="match status" value="1"/>
</dbReference>
<dbReference type="Proteomes" id="UP000184603">
    <property type="component" value="Unassembled WGS sequence"/>
</dbReference>
<dbReference type="InterPro" id="IPR032466">
    <property type="entry name" value="Metal_Hydrolase"/>
</dbReference>
<dbReference type="SUPFAM" id="SSF51556">
    <property type="entry name" value="Metallo-dependent hydrolases"/>
    <property type="match status" value="1"/>
</dbReference>
<dbReference type="RefSeq" id="WP_073613044.1">
    <property type="nucleotide sequence ID" value="NZ_FRFE01000006.1"/>
</dbReference>
<dbReference type="EC" id="3.5.2.7" evidence="1 7"/>
<feature type="binding site" evidence="7">
    <location>
        <position position="153"/>
    </location>
    <ligand>
        <name>N-formimidoyl-L-glutamate</name>
        <dbReference type="ChEBI" id="CHEBI:58928"/>
    </ligand>
</feature>
<organism evidence="9 10">
    <name type="scientific">Desulfopila aestuarii DSM 18488</name>
    <dbReference type="NCBI Taxonomy" id="1121416"/>
    <lineage>
        <taxon>Bacteria</taxon>
        <taxon>Pseudomonadati</taxon>
        <taxon>Thermodesulfobacteriota</taxon>
        <taxon>Desulfobulbia</taxon>
        <taxon>Desulfobulbales</taxon>
        <taxon>Desulfocapsaceae</taxon>
        <taxon>Desulfopila</taxon>
    </lineage>
</organism>
<dbReference type="OrthoDB" id="9807210at2"/>
<dbReference type="UniPathway" id="UPA00379">
    <property type="reaction ID" value="UER00551"/>
</dbReference>
<dbReference type="GO" id="GO:0050480">
    <property type="term" value="F:imidazolonepropionase activity"/>
    <property type="evidence" value="ECO:0007669"/>
    <property type="project" value="UniProtKB-UniRule"/>
</dbReference>
<evidence type="ECO:0000256" key="4">
    <source>
        <dbReference type="ARBA" id="ARBA00022808"/>
    </source>
</evidence>
<dbReference type="EMBL" id="FRFE01000006">
    <property type="protein sequence ID" value="SHO47032.1"/>
    <property type="molecule type" value="Genomic_DNA"/>
</dbReference>
<evidence type="ECO:0000259" key="8">
    <source>
        <dbReference type="Pfam" id="PF01979"/>
    </source>
</evidence>
<feature type="binding site" evidence="7">
    <location>
        <position position="153"/>
    </location>
    <ligand>
        <name>4-imidazolone-5-propanoate</name>
        <dbReference type="ChEBI" id="CHEBI:77893"/>
    </ligand>
</feature>
<dbReference type="GO" id="GO:0005506">
    <property type="term" value="F:iron ion binding"/>
    <property type="evidence" value="ECO:0007669"/>
    <property type="project" value="UniProtKB-UniRule"/>
</dbReference>
<reference evidence="9 10" key="1">
    <citation type="submission" date="2016-12" db="EMBL/GenBank/DDBJ databases">
        <authorList>
            <person name="Song W.-J."/>
            <person name="Kurnit D.M."/>
        </authorList>
    </citation>
    <scope>NUCLEOTIDE SEQUENCE [LARGE SCALE GENOMIC DNA]</scope>
    <source>
        <strain evidence="9 10">DSM 18488</strain>
    </source>
</reference>
<keyword evidence="5 7" id="KW-0862">Zinc</keyword>
<feature type="domain" description="Amidohydrolase-related" evidence="8">
    <location>
        <begin position="73"/>
        <end position="413"/>
    </location>
</feature>
<dbReference type="Gene3D" id="3.20.20.140">
    <property type="entry name" value="Metal-dependent hydrolases"/>
    <property type="match status" value="1"/>
</dbReference>
<dbReference type="GO" id="GO:0005737">
    <property type="term" value="C:cytoplasm"/>
    <property type="evidence" value="ECO:0007669"/>
    <property type="project" value="UniProtKB-SubCell"/>
</dbReference>
<dbReference type="InterPro" id="IPR005920">
    <property type="entry name" value="HutI"/>
</dbReference>
<dbReference type="NCBIfam" id="TIGR01224">
    <property type="entry name" value="hutI"/>
    <property type="match status" value="1"/>
</dbReference>
<feature type="binding site" evidence="7">
    <location>
        <position position="329"/>
    </location>
    <ligand>
        <name>N-formimidoyl-L-glutamate</name>
        <dbReference type="ChEBI" id="CHEBI:58928"/>
    </ligand>
</feature>
<dbReference type="Pfam" id="PF01979">
    <property type="entry name" value="Amidohydro_1"/>
    <property type="match status" value="1"/>
</dbReference>